<reference evidence="3" key="1">
    <citation type="journal article" date="2019" name="bioRxiv">
        <title>Genomics, evolutionary history and diagnostics of the Alternaria alternata species group including apple and Asian pear pathotypes.</title>
        <authorList>
            <person name="Armitage A.D."/>
            <person name="Cockerton H.M."/>
            <person name="Sreenivasaprasad S."/>
            <person name="Woodhall J.W."/>
            <person name="Lane C.R."/>
            <person name="Harrison R.J."/>
            <person name="Clarkson J.P."/>
        </authorList>
    </citation>
    <scope>NUCLEOTIDE SEQUENCE [LARGE SCALE GENOMIC DNA]</scope>
    <source>
        <strain evidence="3">FERA 1082</strain>
    </source>
</reference>
<dbReference type="AlphaFoldDB" id="A0A4Q4M573"/>
<feature type="region of interest" description="Disordered" evidence="1">
    <location>
        <begin position="1"/>
        <end position="44"/>
    </location>
</feature>
<evidence type="ECO:0000313" key="3">
    <source>
        <dbReference type="Proteomes" id="UP000292402"/>
    </source>
</evidence>
<protein>
    <submittedName>
        <fullName evidence="2">Uncharacterized protein</fullName>
    </submittedName>
</protein>
<accession>A0A4Q4M573</accession>
<comment type="caution">
    <text evidence="2">The sequence shown here is derived from an EMBL/GenBank/DDBJ whole genome shotgun (WGS) entry which is preliminary data.</text>
</comment>
<name>A0A4Q4M573_9PLEO</name>
<gene>
    <name evidence="2" type="ORF">AA0114_g10444</name>
</gene>
<organism evidence="2 3">
    <name type="scientific">Alternaria tenuissima</name>
    <dbReference type="NCBI Taxonomy" id="119927"/>
    <lineage>
        <taxon>Eukaryota</taxon>
        <taxon>Fungi</taxon>
        <taxon>Dikarya</taxon>
        <taxon>Ascomycota</taxon>
        <taxon>Pezizomycotina</taxon>
        <taxon>Dothideomycetes</taxon>
        <taxon>Pleosporomycetidae</taxon>
        <taxon>Pleosporales</taxon>
        <taxon>Pleosporineae</taxon>
        <taxon>Pleosporaceae</taxon>
        <taxon>Alternaria</taxon>
        <taxon>Alternaria sect. Alternaria</taxon>
        <taxon>Alternaria alternata complex</taxon>
    </lineage>
</organism>
<dbReference type="Proteomes" id="UP000292402">
    <property type="component" value="Unassembled WGS sequence"/>
</dbReference>
<evidence type="ECO:0000256" key="1">
    <source>
        <dbReference type="SAM" id="MobiDB-lite"/>
    </source>
</evidence>
<proteinExistence type="predicted"/>
<evidence type="ECO:0000313" key="2">
    <source>
        <dbReference type="EMBL" id="RYN42323.1"/>
    </source>
</evidence>
<dbReference type="EMBL" id="PDXA01000047">
    <property type="protein sequence ID" value="RYN42323.1"/>
    <property type="molecule type" value="Genomic_DNA"/>
</dbReference>
<feature type="compositionally biased region" description="Acidic residues" evidence="1">
    <location>
        <begin position="16"/>
        <end position="31"/>
    </location>
</feature>
<sequence length="107" mass="12046">MSPNDSDSDHDYNSSYDDEINLEEQESEEQEWNTPSSPGDMLLNNKQPLAVDVPAESVITMAETILPALASVSPGMSTFSLSLREHLFISLRSRYRLRPVTPQRDHP</sequence>